<reference evidence="4" key="1">
    <citation type="journal article" date="2023" name="Commun. Biol.">
        <title>Genome analysis of Parmales, the sister group of diatoms, reveals the evolutionary specialization of diatoms from phago-mixotrophs to photoautotrophs.</title>
        <authorList>
            <person name="Ban H."/>
            <person name="Sato S."/>
            <person name="Yoshikawa S."/>
            <person name="Yamada K."/>
            <person name="Nakamura Y."/>
            <person name="Ichinomiya M."/>
            <person name="Sato N."/>
            <person name="Blanc-Mathieu R."/>
            <person name="Endo H."/>
            <person name="Kuwata A."/>
            <person name="Ogata H."/>
        </authorList>
    </citation>
    <scope>NUCLEOTIDE SEQUENCE [LARGE SCALE GENOMIC DNA]</scope>
    <source>
        <strain evidence="4">NIES 3701</strain>
    </source>
</reference>
<keyword evidence="2" id="KW-0472">Membrane</keyword>
<feature type="transmembrane region" description="Helical" evidence="2">
    <location>
        <begin position="129"/>
        <end position="151"/>
    </location>
</feature>
<gene>
    <name evidence="3" type="ORF">TrST_g12010</name>
</gene>
<feature type="region of interest" description="Disordered" evidence="1">
    <location>
        <begin position="1"/>
        <end position="89"/>
    </location>
</feature>
<dbReference type="AlphaFoldDB" id="A0A9W7EK02"/>
<keyword evidence="2" id="KW-1133">Transmembrane helix</keyword>
<keyword evidence="2" id="KW-0812">Transmembrane</keyword>
<organism evidence="3 4">
    <name type="scientific">Triparma strigata</name>
    <dbReference type="NCBI Taxonomy" id="1606541"/>
    <lineage>
        <taxon>Eukaryota</taxon>
        <taxon>Sar</taxon>
        <taxon>Stramenopiles</taxon>
        <taxon>Ochrophyta</taxon>
        <taxon>Bolidophyceae</taxon>
        <taxon>Parmales</taxon>
        <taxon>Triparmaceae</taxon>
        <taxon>Triparma</taxon>
    </lineage>
</organism>
<keyword evidence="4" id="KW-1185">Reference proteome</keyword>
<evidence type="ECO:0000256" key="2">
    <source>
        <dbReference type="SAM" id="Phobius"/>
    </source>
</evidence>
<accession>A0A9W7EK02</accession>
<feature type="compositionally biased region" description="Basic and acidic residues" evidence="1">
    <location>
        <begin position="78"/>
        <end position="89"/>
    </location>
</feature>
<proteinExistence type="predicted"/>
<dbReference type="EMBL" id="BRXY01000257">
    <property type="protein sequence ID" value="GMH81437.1"/>
    <property type="molecule type" value="Genomic_DNA"/>
</dbReference>
<evidence type="ECO:0000256" key="1">
    <source>
        <dbReference type="SAM" id="MobiDB-lite"/>
    </source>
</evidence>
<evidence type="ECO:0000313" key="3">
    <source>
        <dbReference type="EMBL" id="GMH81437.1"/>
    </source>
</evidence>
<sequence length="195" mass="21481">MSSPPQEDVVPREAKLENPSPHPTDVPEDSGGGEGRALGRPPSPDASGIELIESSTVSRNPLVGETRVSEPEVEETKEDSNTHGEDNYADARDVENLPPEVGQEQPPSFTSPEISAREGPILVTKCHTVYSVLTFAISSIYPLIFTYINLFDSSNKVILSQDFWTGTLLPTYAFATMISFLLKVRLFDLYKIFHI</sequence>
<protein>
    <submittedName>
        <fullName evidence="3">Uncharacterized protein</fullName>
    </submittedName>
</protein>
<dbReference type="Proteomes" id="UP001165085">
    <property type="component" value="Unassembled WGS sequence"/>
</dbReference>
<comment type="caution">
    <text evidence="3">The sequence shown here is derived from an EMBL/GenBank/DDBJ whole genome shotgun (WGS) entry which is preliminary data.</text>
</comment>
<evidence type="ECO:0000313" key="4">
    <source>
        <dbReference type="Proteomes" id="UP001165085"/>
    </source>
</evidence>
<feature type="transmembrane region" description="Helical" evidence="2">
    <location>
        <begin position="163"/>
        <end position="182"/>
    </location>
</feature>
<name>A0A9W7EK02_9STRA</name>